<dbReference type="Proteomes" id="UP000019225">
    <property type="component" value="Chromosome"/>
</dbReference>
<evidence type="ECO:0000256" key="1">
    <source>
        <dbReference type="SAM" id="SignalP"/>
    </source>
</evidence>
<protein>
    <recommendedName>
        <fullName evidence="4">Secreted protein</fullName>
    </recommendedName>
</protein>
<keyword evidence="1" id="KW-0732">Signal</keyword>
<gene>
    <name evidence="2" type="ORF">KALB_8491</name>
</gene>
<reference evidence="2 3" key="1">
    <citation type="journal article" date="2014" name="BMC Genomics">
        <title>Complete genome sequence of producer of the glycopeptide antibiotic Aculeximycin Kutzneria albida DSM 43870T, a representative of minor genus of Pseudonocardiaceae.</title>
        <authorList>
            <person name="Rebets Y."/>
            <person name="Tokovenko B."/>
            <person name="Lushchyk I."/>
            <person name="Ruckert C."/>
            <person name="Zaburannyi N."/>
            <person name="Bechthold A."/>
            <person name="Kalinowski J."/>
            <person name="Luzhetskyy A."/>
        </authorList>
    </citation>
    <scope>NUCLEOTIDE SEQUENCE [LARGE SCALE GENOMIC DNA]</scope>
    <source>
        <strain evidence="2">DSM 43870</strain>
    </source>
</reference>
<feature type="signal peptide" evidence="1">
    <location>
        <begin position="1"/>
        <end position="26"/>
    </location>
</feature>
<evidence type="ECO:0000313" key="3">
    <source>
        <dbReference type="Proteomes" id="UP000019225"/>
    </source>
</evidence>
<feature type="chain" id="PRO_5004873943" description="Secreted protein" evidence="1">
    <location>
        <begin position="27"/>
        <end position="217"/>
    </location>
</feature>
<dbReference type="KEGG" id="kal:KALB_8491"/>
<dbReference type="HOGENOM" id="CLU_1270937_0_0_11"/>
<evidence type="ECO:0008006" key="4">
    <source>
        <dbReference type="Google" id="ProtNLM"/>
    </source>
</evidence>
<name>W5WLV0_9PSEU</name>
<accession>W5WLV0</accession>
<proteinExistence type="predicted"/>
<organism evidence="2 3">
    <name type="scientific">Kutzneria albida DSM 43870</name>
    <dbReference type="NCBI Taxonomy" id="1449976"/>
    <lineage>
        <taxon>Bacteria</taxon>
        <taxon>Bacillati</taxon>
        <taxon>Actinomycetota</taxon>
        <taxon>Actinomycetes</taxon>
        <taxon>Pseudonocardiales</taxon>
        <taxon>Pseudonocardiaceae</taxon>
        <taxon>Kutzneria</taxon>
    </lineage>
</organism>
<dbReference type="eggNOG" id="ENOG503222Y">
    <property type="taxonomic scope" value="Bacteria"/>
</dbReference>
<dbReference type="AlphaFoldDB" id="W5WLV0"/>
<dbReference type="RefSeq" id="WP_081789763.1">
    <property type="nucleotide sequence ID" value="NZ_CP007155.1"/>
</dbReference>
<dbReference type="EMBL" id="CP007155">
    <property type="protein sequence ID" value="AHI01848.1"/>
    <property type="molecule type" value="Genomic_DNA"/>
</dbReference>
<dbReference type="OrthoDB" id="3628980at2"/>
<sequence>MMTKKITLPVTIAAVASVFAVGGAVAFGVTPSKDDTVANEARAASQGQSDPIDAKLARDCVQATIARGVDVPEPGSWRPAAKMDVDTPHGILVIRNAKAAVVCLIDNGKATGIMAADSHFDGSTGQRHTYRKLTASRPFDYFDALNNSTESIQFGIASDGVTAVKLVAPDGSETAAVVKEGTFIAKTKHAEDSNQATTNHVRATLTDGTVIEGPLRG</sequence>
<keyword evidence="3" id="KW-1185">Reference proteome</keyword>
<evidence type="ECO:0000313" key="2">
    <source>
        <dbReference type="EMBL" id="AHI01848.1"/>
    </source>
</evidence>